<organism evidence="2 3">
    <name type="scientific">Azohydromonas caseinilytica</name>
    <dbReference type="NCBI Taxonomy" id="2728836"/>
    <lineage>
        <taxon>Bacteria</taxon>
        <taxon>Pseudomonadati</taxon>
        <taxon>Pseudomonadota</taxon>
        <taxon>Betaproteobacteria</taxon>
        <taxon>Burkholderiales</taxon>
        <taxon>Sphaerotilaceae</taxon>
        <taxon>Azohydromonas</taxon>
    </lineage>
</organism>
<dbReference type="PANTHER" id="PTHR46922:SF4">
    <property type="entry name" value="DHHA1 DOMAIN PROTEIN"/>
    <property type="match status" value="1"/>
</dbReference>
<dbReference type="Proteomes" id="UP000574067">
    <property type="component" value="Unassembled WGS sequence"/>
</dbReference>
<name>A0A848FHS7_9BURK</name>
<dbReference type="GO" id="GO:0003676">
    <property type="term" value="F:nucleic acid binding"/>
    <property type="evidence" value="ECO:0007669"/>
    <property type="project" value="InterPro"/>
</dbReference>
<proteinExistence type="predicted"/>
<protein>
    <submittedName>
        <fullName evidence="2">Phosphoesterase</fullName>
    </submittedName>
</protein>
<dbReference type="EMBL" id="JABBFW010000022">
    <property type="protein sequence ID" value="NML17813.1"/>
    <property type="molecule type" value="Genomic_DNA"/>
</dbReference>
<dbReference type="Gene3D" id="3.10.310.30">
    <property type="match status" value="1"/>
</dbReference>
<dbReference type="SUPFAM" id="SSF64182">
    <property type="entry name" value="DHH phosphoesterases"/>
    <property type="match status" value="1"/>
</dbReference>
<keyword evidence="3" id="KW-1185">Reference proteome</keyword>
<evidence type="ECO:0000313" key="3">
    <source>
        <dbReference type="Proteomes" id="UP000574067"/>
    </source>
</evidence>
<feature type="domain" description="DHHA1" evidence="1">
    <location>
        <begin position="212"/>
        <end position="279"/>
    </location>
</feature>
<evidence type="ECO:0000313" key="2">
    <source>
        <dbReference type="EMBL" id="NML17813.1"/>
    </source>
</evidence>
<accession>A0A848FHS7</accession>
<reference evidence="2 3" key="1">
    <citation type="submission" date="2020-04" db="EMBL/GenBank/DDBJ databases">
        <title>Azohydromonas sp. isolated from soil.</title>
        <authorList>
            <person name="Dahal R.H."/>
        </authorList>
    </citation>
    <scope>NUCLEOTIDE SEQUENCE [LARGE SCALE GENOMIC DNA]</scope>
    <source>
        <strain evidence="2 3">G-1-1-14</strain>
    </source>
</reference>
<gene>
    <name evidence="2" type="ORF">HHL10_22840</name>
</gene>
<evidence type="ECO:0000259" key="1">
    <source>
        <dbReference type="Pfam" id="PF02272"/>
    </source>
</evidence>
<comment type="caution">
    <text evidence="2">The sequence shown here is derived from an EMBL/GenBank/DDBJ whole genome shotgun (WGS) entry which is preliminary data.</text>
</comment>
<dbReference type="InterPro" id="IPR038763">
    <property type="entry name" value="DHH_sf"/>
</dbReference>
<sequence length="296" mass="32424">MQDKQTLVLYHGKCADGFGAAFAAWLKLGDSADYRPCVYGDPTPEVAGKDVFILDYSFDPEVLQAMSTRARSITLLDHHVSAQKRLQGLKLACCGRLHFDLSRSGAVIAWEHFHPGEPVPYLLRAVQARDLWRWDVPDARPFLAALDLLPLSFEAWRSVLQLSEEERARMVERGAAMEAKFEALCASIAEQPAPVRIDGEAGLMVNAPSEFASTVGSLLAQRSGTFCLIWRIDHQGRLKCSLRSVQGFDVERLAARFGGGGHAQAAAFMLPGERVVELLRGELRSAHALPAEAGVA</sequence>
<dbReference type="AlphaFoldDB" id="A0A848FHS7"/>
<dbReference type="Pfam" id="PF02272">
    <property type="entry name" value="DHHA1"/>
    <property type="match status" value="1"/>
</dbReference>
<dbReference type="InterPro" id="IPR003156">
    <property type="entry name" value="DHHA1_dom"/>
</dbReference>
<dbReference type="RefSeq" id="WP_169162711.1">
    <property type="nucleotide sequence ID" value="NZ_JABBFW010000022.1"/>
</dbReference>
<dbReference type="PANTHER" id="PTHR46922">
    <property type="entry name" value="DHHA1 DOMAIN PROTEIN"/>
    <property type="match status" value="1"/>
</dbReference>